<protein>
    <submittedName>
        <fullName evidence="1">Uncharacterized protein</fullName>
    </submittedName>
</protein>
<reference evidence="1 2" key="1">
    <citation type="submission" date="2020-08" db="EMBL/GenBank/DDBJ databases">
        <title>Genomic Encyclopedia of Type Strains, Phase IV (KMG-IV): sequencing the most valuable type-strain genomes for metagenomic binning, comparative biology and taxonomic classification.</title>
        <authorList>
            <person name="Goeker M."/>
        </authorList>
    </citation>
    <scope>NUCLEOTIDE SEQUENCE [LARGE SCALE GENOMIC DNA]</scope>
    <source>
        <strain evidence="1 2">DSM 2163</strain>
    </source>
</reference>
<dbReference type="EMBL" id="JACHOP010000003">
    <property type="protein sequence ID" value="MBB5756522.1"/>
    <property type="molecule type" value="Genomic_DNA"/>
</dbReference>
<dbReference type="AlphaFoldDB" id="A0A840ZF02"/>
<name>A0A840ZF02_9HYPH</name>
<dbReference type="RefSeq" id="WP_183566509.1">
    <property type="nucleotide sequence ID" value="NZ_JACHOP010000003.1"/>
</dbReference>
<sequence length="116" mass="13021">MSGPAARRRDRIGGGRAIALIDGNSFYCSCERVTGIPECTDAAARELVRRVVEDGPNAKLQNFRLITLDEFRQVVYSAEAQERHCTTTALLNAGRRRISWAMYRREGMLIAEIYGL</sequence>
<evidence type="ECO:0000313" key="1">
    <source>
        <dbReference type="EMBL" id="MBB5756522.1"/>
    </source>
</evidence>
<proteinExistence type="predicted"/>
<gene>
    <name evidence="1" type="ORF">HNR00_001220</name>
</gene>
<evidence type="ECO:0000313" key="2">
    <source>
        <dbReference type="Proteomes" id="UP000583454"/>
    </source>
</evidence>
<comment type="caution">
    <text evidence="1">The sequence shown here is derived from an EMBL/GenBank/DDBJ whole genome shotgun (WGS) entry which is preliminary data.</text>
</comment>
<organism evidence="1 2">
    <name type="scientific">Methylorubrum rhodinum</name>
    <dbReference type="NCBI Taxonomy" id="29428"/>
    <lineage>
        <taxon>Bacteria</taxon>
        <taxon>Pseudomonadati</taxon>
        <taxon>Pseudomonadota</taxon>
        <taxon>Alphaproteobacteria</taxon>
        <taxon>Hyphomicrobiales</taxon>
        <taxon>Methylobacteriaceae</taxon>
        <taxon>Methylorubrum</taxon>
    </lineage>
</organism>
<keyword evidence="2" id="KW-1185">Reference proteome</keyword>
<accession>A0A840ZF02</accession>
<dbReference type="Proteomes" id="UP000583454">
    <property type="component" value="Unassembled WGS sequence"/>
</dbReference>